<keyword evidence="1" id="KW-0472">Membrane</keyword>
<proteinExistence type="predicted"/>
<gene>
    <name evidence="2" type="ORF">TBK1r_59710</name>
    <name evidence="3" type="ORF">TBK1r_60490</name>
</gene>
<evidence type="ECO:0008006" key="5">
    <source>
        <dbReference type="Google" id="ProtNLM"/>
    </source>
</evidence>
<organism evidence="3 4">
    <name type="scientific">Stieleria magnilauensis</name>
    <dbReference type="NCBI Taxonomy" id="2527963"/>
    <lineage>
        <taxon>Bacteria</taxon>
        <taxon>Pseudomonadati</taxon>
        <taxon>Planctomycetota</taxon>
        <taxon>Planctomycetia</taxon>
        <taxon>Pirellulales</taxon>
        <taxon>Pirellulaceae</taxon>
        <taxon>Stieleria</taxon>
    </lineage>
</organism>
<accession>A0ABX5XYA9</accession>
<dbReference type="EMBL" id="CP036432">
    <property type="protein sequence ID" value="QDV87022.1"/>
    <property type="molecule type" value="Genomic_DNA"/>
</dbReference>
<protein>
    <recommendedName>
        <fullName evidence="5">DUF4124 domain-containing protein</fullName>
    </recommendedName>
</protein>
<name>A0ABX5XYA9_9BACT</name>
<feature type="transmembrane region" description="Helical" evidence="1">
    <location>
        <begin position="12"/>
        <end position="32"/>
    </location>
</feature>
<reference evidence="3 4" key="1">
    <citation type="submission" date="2019-02" db="EMBL/GenBank/DDBJ databases">
        <title>Deep-cultivation of Planctomycetes and their phenomic and genomic characterization uncovers novel biology.</title>
        <authorList>
            <person name="Wiegand S."/>
            <person name="Jogler M."/>
            <person name="Boedeker C."/>
            <person name="Pinto D."/>
            <person name="Vollmers J."/>
            <person name="Rivas-Marin E."/>
            <person name="Kohn T."/>
            <person name="Peeters S.H."/>
            <person name="Heuer A."/>
            <person name="Rast P."/>
            <person name="Oberbeckmann S."/>
            <person name="Bunk B."/>
            <person name="Jeske O."/>
            <person name="Meyerdierks A."/>
            <person name="Storesund J.E."/>
            <person name="Kallscheuer N."/>
            <person name="Luecker S."/>
            <person name="Lage O.M."/>
            <person name="Pohl T."/>
            <person name="Merkel B.J."/>
            <person name="Hornburger P."/>
            <person name="Mueller R.-W."/>
            <person name="Bruemmer F."/>
            <person name="Labrenz M."/>
            <person name="Spormann A.M."/>
            <person name="Op den Camp H."/>
            <person name="Overmann J."/>
            <person name="Amann R."/>
            <person name="Jetten M.S.M."/>
            <person name="Mascher T."/>
            <person name="Medema M.H."/>
            <person name="Devos D.P."/>
            <person name="Kaster A.-K."/>
            <person name="Ovreas L."/>
            <person name="Rohde M."/>
            <person name="Galperin M.Y."/>
            <person name="Jogler C."/>
        </authorList>
    </citation>
    <scope>NUCLEOTIDE SEQUENCE [LARGE SCALE GENOMIC DNA]</scope>
    <source>
        <strain evidence="3 4">TBK1r</strain>
    </source>
</reference>
<evidence type="ECO:0000313" key="2">
    <source>
        <dbReference type="EMBL" id="QDV86944.1"/>
    </source>
</evidence>
<dbReference type="RefSeq" id="WP_145218437.1">
    <property type="nucleotide sequence ID" value="NZ_CP036432.1"/>
</dbReference>
<dbReference type="EMBL" id="CP036432">
    <property type="protein sequence ID" value="QDV86944.1"/>
    <property type="molecule type" value="Genomic_DNA"/>
</dbReference>
<sequence>MRNRRAESDAQTIAMICVVACIAVALCGLAHMGDTYTCRDRAGSKYQLHSDFVSYGRQEQVRRGVREYAYDRYGEPSSRPYPWGY</sequence>
<evidence type="ECO:0000313" key="4">
    <source>
        <dbReference type="Proteomes" id="UP000318081"/>
    </source>
</evidence>
<keyword evidence="1" id="KW-0812">Transmembrane</keyword>
<evidence type="ECO:0000256" key="1">
    <source>
        <dbReference type="SAM" id="Phobius"/>
    </source>
</evidence>
<keyword evidence="4" id="KW-1185">Reference proteome</keyword>
<keyword evidence="1" id="KW-1133">Transmembrane helix</keyword>
<dbReference type="Proteomes" id="UP000318081">
    <property type="component" value="Chromosome"/>
</dbReference>
<evidence type="ECO:0000313" key="3">
    <source>
        <dbReference type="EMBL" id="QDV87022.1"/>
    </source>
</evidence>